<dbReference type="STRING" id="1121345.SAMN02745217_00035"/>
<feature type="region of interest" description="Disordered" evidence="1">
    <location>
        <begin position="56"/>
        <end position="80"/>
    </location>
</feature>
<proteinExistence type="predicted"/>
<evidence type="ECO:0000313" key="2">
    <source>
        <dbReference type="EMBL" id="SHO42951.1"/>
    </source>
</evidence>
<evidence type="ECO:0000256" key="1">
    <source>
        <dbReference type="SAM" id="MobiDB-lite"/>
    </source>
</evidence>
<accession>A0A1M7XWI9</accession>
<dbReference type="OrthoDB" id="2088226at2"/>
<gene>
    <name evidence="2" type="ORF">SAMN02745217_00035</name>
</gene>
<feature type="compositionally biased region" description="Basic and acidic residues" evidence="1">
    <location>
        <begin position="58"/>
        <end position="74"/>
    </location>
</feature>
<dbReference type="RefSeq" id="WP_073586807.1">
    <property type="nucleotide sequence ID" value="NZ_FRFD01000003.1"/>
</dbReference>
<sequence length="80" mass="9274">MNKEMVSRLREAGKYEKMAIRALLPERAVKHMEVIEKEMRTMFMEMVTDAVRCAGNVRNDDGQNESEKEKDSKVKKINIG</sequence>
<organism evidence="2 3">
    <name type="scientific">Anaerocolumna xylanovorans DSM 12503</name>
    <dbReference type="NCBI Taxonomy" id="1121345"/>
    <lineage>
        <taxon>Bacteria</taxon>
        <taxon>Bacillati</taxon>
        <taxon>Bacillota</taxon>
        <taxon>Clostridia</taxon>
        <taxon>Lachnospirales</taxon>
        <taxon>Lachnospiraceae</taxon>
        <taxon>Anaerocolumna</taxon>
    </lineage>
</organism>
<evidence type="ECO:0000313" key="3">
    <source>
        <dbReference type="Proteomes" id="UP000184612"/>
    </source>
</evidence>
<dbReference type="AlphaFoldDB" id="A0A1M7XWI9"/>
<dbReference type="Proteomes" id="UP000184612">
    <property type="component" value="Unassembled WGS sequence"/>
</dbReference>
<dbReference type="EMBL" id="FRFD01000003">
    <property type="protein sequence ID" value="SHO42951.1"/>
    <property type="molecule type" value="Genomic_DNA"/>
</dbReference>
<protein>
    <submittedName>
        <fullName evidence="2">Uncharacterized protein</fullName>
    </submittedName>
</protein>
<reference evidence="2 3" key="1">
    <citation type="submission" date="2016-12" db="EMBL/GenBank/DDBJ databases">
        <authorList>
            <person name="Song W.-J."/>
            <person name="Kurnit D.M."/>
        </authorList>
    </citation>
    <scope>NUCLEOTIDE SEQUENCE [LARGE SCALE GENOMIC DNA]</scope>
    <source>
        <strain evidence="2 3">DSM 12503</strain>
    </source>
</reference>
<name>A0A1M7XWI9_9FIRM</name>
<keyword evidence="3" id="KW-1185">Reference proteome</keyword>